<proteinExistence type="predicted"/>
<sequence length="72" mass="7655">MTLAPLGARRAAPENGKGKSLGDQTRLNHKIEWAKPSCARFAPQAQGEHLPAPAGWRYAVLDHAEAQGNAAP</sequence>
<reference evidence="2" key="1">
    <citation type="journal article" date="2014" name="Int. J. Syst. Evol. Microbiol.">
        <title>Complete genome sequence of Corynebacterium casei LMG S-19264T (=DSM 44701T), isolated from a smear-ripened cheese.</title>
        <authorList>
            <consortium name="US DOE Joint Genome Institute (JGI-PGF)"/>
            <person name="Walter F."/>
            <person name="Albersmeier A."/>
            <person name="Kalinowski J."/>
            <person name="Ruckert C."/>
        </authorList>
    </citation>
    <scope>NUCLEOTIDE SEQUENCE</scope>
    <source>
        <strain evidence="2">CGMCC 1.10859</strain>
    </source>
</reference>
<dbReference type="AlphaFoldDB" id="A0AAN5A024"/>
<name>A0AAN5A024_9RHOB</name>
<gene>
    <name evidence="2" type="ORF">GCM10008024_26970</name>
</gene>
<accession>A0AAN5A024</accession>
<dbReference type="Proteomes" id="UP000634647">
    <property type="component" value="Unassembled WGS sequence"/>
</dbReference>
<comment type="caution">
    <text evidence="2">The sequence shown here is derived from an EMBL/GenBank/DDBJ whole genome shotgun (WGS) entry which is preliminary data.</text>
</comment>
<organism evidence="2 3">
    <name type="scientific">Allgaiera indica</name>
    <dbReference type="NCBI Taxonomy" id="765699"/>
    <lineage>
        <taxon>Bacteria</taxon>
        <taxon>Pseudomonadati</taxon>
        <taxon>Pseudomonadota</taxon>
        <taxon>Alphaproteobacteria</taxon>
        <taxon>Rhodobacterales</taxon>
        <taxon>Paracoccaceae</taxon>
        <taxon>Allgaiera</taxon>
    </lineage>
</organism>
<feature type="region of interest" description="Disordered" evidence="1">
    <location>
        <begin position="1"/>
        <end position="26"/>
    </location>
</feature>
<evidence type="ECO:0000313" key="3">
    <source>
        <dbReference type="Proteomes" id="UP000634647"/>
    </source>
</evidence>
<evidence type="ECO:0000256" key="1">
    <source>
        <dbReference type="SAM" id="MobiDB-lite"/>
    </source>
</evidence>
<evidence type="ECO:0000313" key="2">
    <source>
        <dbReference type="EMBL" id="GHE03474.1"/>
    </source>
</evidence>
<protein>
    <submittedName>
        <fullName evidence="2">Uncharacterized protein</fullName>
    </submittedName>
</protein>
<reference evidence="2" key="2">
    <citation type="submission" date="2023-06" db="EMBL/GenBank/DDBJ databases">
        <authorList>
            <person name="Sun Q."/>
            <person name="Zhou Y."/>
        </authorList>
    </citation>
    <scope>NUCLEOTIDE SEQUENCE</scope>
    <source>
        <strain evidence="2">CGMCC 1.10859</strain>
    </source>
</reference>
<dbReference type="EMBL" id="BNAB01000013">
    <property type="protein sequence ID" value="GHE03474.1"/>
    <property type="molecule type" value="Genomic_DNA"/>
</dbReference>